<feature type="region of interest" description="Disordered" evidence="1">
    <location>
        <begin position="43"/>
        <end position="64"/>
    </location>
</feature>
<protein>
    <submittedName>
        <fullName evidence="2">Uncharacterized protein</fullName>
    </submittedName>
</protein>
<evidence type="ECO:0000256" key="1">
    <source>
        <dbReference type="SAM" id="MobiDB-lite"/>
    </source>
</evidence>
<evidence type="ECO:0000313" key="2">
    <source>
        <dbReference type="EMBL" id="MBD7919319.1"/>
    </source>
</evidence>
<dbReference type="RefSeq" id="WP_191783977.1">
    <property type="nucleotide sequence ID" value="NZ_JACSQV010000012.1"/>
</dbReference>
<comment type="caution">
    <text evidence="2">The sequence shown here is derived from an EMBL/GenBank/DDBJ whole genome shotgun (WGS) entry which is preliminary data.</text>
</comment>
<accession>A0ABR8QFX6</accession>
<evidence type="ECO:0000313" key="3">
    <source>
        <dbReference type="Proteomes" id="UP000604241"/>
    </source>
</evidence>
<reference evidence="2 3" key="1">
    <citation type="submission" date="2020-08" db="EMBL/GenBank/DDBJ databases">
        <title>A Genomic Blueprint of the Chicken Gut Microbiome.</title>
        <authorList>
            <person name="Gilroy R."/>
            <person name="Ravi A."/>
            <person name="Getino M."/>
            <person name="Pursley I."/>
            <person name="Horton D.L."/>
            <person name="Alikhan N.-F."/>
            <person name="Baker D."/>
            <person name="Gharbi K."/>
            <person name="Hall N."/>
            <person name="Watson M."/>
            <person name="Adriaenssens E.M."/>
            <person name="Foster-Nyarko E."/>
            <person name="Jarju S."/>
            <person name="Secka A."/>
            <person name="Antonio M."/>
            <person name="Oren A."/>
            <person name="Chaudhuri R."/>
            <person name="La Ragione R.M."/>
            <person name="Hildebrand F."/>
            <person name="Pallen M.J."/>
        </authorList>
    </citation>
    <scope>NUCLEOTIDE SEQUENCE [LARGE SCALE GENOMIC DNA]</scope>
    <source>
        <strain evidence="2 3">Sa3CUA2</strain>
    </source>
</reference>
<dbReference type="Proteomes" id="UP000604241">
    <property type="component" value="Unassembled WGS sequence"/>
</dbReference>
<keyword evidence="3" id="KW-1185">Reference proteome</keyword>
<name>A0ABR8QFX6_9CELL</name>
<gene>
    <name evidence="2" type="ORF">H9657_13670</name>
</gene>
<dbReference type="EMBL" id="JACSQV010000012">
    <property type="protein sequence ID" value="MBD7919319.1"/>
    <property type="molecule type" value="Genomic_DNA"/>
</dbReference>
<feature type="compositionally biased region" description="Polar residues" evidence="1">
    <location>
        <begin position="48"/>
        <end position="57"/>
    </location>
</feature>
<sequence length="64" mass="7052">MSLADAELYDAIDIYRRRGQSGRALDELDAIQGGYVPDHSPETAWLSRAQSRRSSVPVSGGDMR</sequence>
<organism evidence="2 3">
    <name type="scientific">Cellulomonas avistercoris</name>
    <dbReference type="NCBI Taxonomy" id="2762242"/>
    <lineage>
        <taxon>Bacteria</taxon>
        <taxon>Bacillati</taxon>
        <taxon>Actinomycetota</taxon>
        <taxon>Actinomycetes</taxon>
        <taxon>Micrococcales</taxon>
        <taxon>Cellulomonadaceae</taxon>
        <taxon>Cellulomonas</taxon>
    </lineage>
</organism>
<proteinExistence type="predicted"/>